<dbReference type="PROSITE" id="PS52004">
    <property type="entry name" value="KS3_2"/>
    <property type="match status" value="4"/>
</dbReference>
<dbReference type="PROSITE" id="PS50075">
    <property type="entry name" value="CARRIER"/>
    <property type="match status" value="4"/>
</dbReference>
<dbReference type="SMART" id="SM00826">
    <property type="entry name" value="PKS_DH"/>
    <property type="match status" value="1"/>
</dbReference>
<dbReference type="SUPFAM" id="SSF53901">
    <property type="entry name" value="Thiolase-like"/>
    <property type="match status" value="4"/>
</dbReference>
<dbReference type="Gene3D" id="3.40.47.10">
    <property type="match status" value="4"/>
</dbReference>
<feature type="region of interest" description="Disordered" evidence="10">
    <location>
        <begin position="665"/>
        <end position="692"/>
    </location>
</feature>
<keyword evidence="7" id="KW-0677">Repeat</keyword>
<dbReference type="Gene3D" id="3.30.70.3290">
    <property type="match status" value="3"/>
</dbReference>
<keyword evidence="8" id="KW-0511">Multifunctional enzyme</keyword>
<evidence type="ECO:0000256" key="6">
    <source>
        <dbReference type="ARBA" id="ARBA00022679"/>
    </source>
</evidence>
<dbReference type="Pfam" id="PF08242">
    <property type="entry name" value="Methyltransf_12"/>
    <property type="match status" value="1"/>
</dbReference>
<dbReference type="PANTHER" id="PTHR43775">
    <property type="entry name" value="FATTY ACID SYNTHASE"/>
    <property type="match status" value="1"/>
</dbReference>
<dbReference type="GO" id="GO:0031177">
    <property type="term" value="F:phosphopantetheine binding"/>
    <property type="evidence" value="ECO:0007669"/>
    <property type="project" value="InterPro"/>
</dbReference>
<dbReference type="GO" id="GO:0006633">
    <property type="term" value="P:fatty acid biosynthetic process"/>
    <property type="evidence" value="ECO:0007669"/>
    <property type="project" value="InterPro"/>
</dbReference>
<dbReference type="Gene3D" id="3.10.129.110">
    <property type="entry name" value="Polyketide synthase dehydratase"/>
    <property type="match status" value="1"/>
</dbReference>
<dbReference type="PROSITE" id="PS00012">
    <property type="entry name" value="PHOSPHOPANTETHEINE"/>
    <property type="match status" value="1"/>
</dbReference>
<dbReference type="Gene3D" id="1.10.1200.10">
    <property type="entry name" value="ACP-like"/>
    <property type="match status" value="4"/>
</dbReference>
<dbReference type="InterPro" id="IPR016039">
    <property type="entry name" value="Thiolase-like"/>
</dbReference>
<evidence type="ECO:0000313" key="15">
    <source>
        <dbReference type="Proteomes" id="UP000598146"/>
    </source>
</evidence>
<evidence type="ECO:0000313" key="14">
    <source>
        <dbReference type="EMBL" id="MBG0566155.1"/>
    </source>
</evidence>
<dbReference type="SMART" id="SM00822">
    <property type="entry name" value="PKS_KR"/>
    <property type="match status" value="2"/>
</dbReference>
<protein>
    <submittedName>
        <fullName evidence="14">SDR family NAD(P)-dependent oxidoreductase</fullName>
    </submittedName>
</protein>
<dbReference type="SUPFAM" id="SSF47336">
    <property type="entry name" value="ACP-like"/>
    <property type="match status" value="4"/>
</dbReference>
<sequence length="4364" mass="459623">MPDRQTPLDVVLAELSRLVDRPVEWLDPHGSLVDQGLDSSAAVELVEAVNDRLGLELGIEVVFDVDTPAELAAQAGHVVTAVEPEPSDPVVVRTAEDDAIAVVGLSARFADLRTPDHLWQALRAGTSRIREIDRPGWGADFYHPDPAAEGRSISRWGGHLDRIDSFDAGFFRISPREARRMDPQQRIFLEEAYHVFEDAGYAPRQLAGRRVGVFVGARASDYQEQVAAAEDVGSQLFLGTDMSILAGRISHLLGLTGPNLAVDTACSSSLVALHLACASIQRGESEMALAGGVFLAPTPRFLVLASKTDMLSPTGRVRSFNAAADGMVVGEGAGAVLLKPLSAALRDGDHVYGVIRGTAVGHNGRTHGITTPATREVTDLVGRLYRDCGVPVDSVQYLETQGAGIRLGDSVELRALANAFDPVGDLVIGTHKGNLGHAITAAGVAAVVKVLLALRHREIPPTVTGGGDGDTEIAGTPFRLTTRPRPWQVPSGVPRRAGVNSFGFSGTNAHVVIEEAPEPASRAGSSEDPAVVLLPISARRPAELTRRLADLLEWAHRDGDRYPLADVAYTLQTGRDHLECRVAVLAQSLAELRSALQAALDGRDHAGCVTATGAAGDPAGPAGELRAVAEEYVRGAEVTWPGEGTRRRVPLPTYPFAEESHWISRPETGAAEPERAEVRPAAPPDAPSRLLTPAEAPRLGTAERELHERTHDELRRWAHDNIARILIDHGALEAGGAAVTADAAMNRLGVAARHRRQWDALLDMLSRSATIELTGDAVALVRPVPSAAELAAERARLEAAYREAESFTGLLGVCFDSYARVLRDEIPATDVLFPASSFARIQPLYQGHTMADLCNDTVAWAVGRYLEHRVPRLAAGERVELVEVGAGTGGTSRRVFAAVGRHAGRLRYHYTDVSLAMAKFGAHEFGAANPFAEFGTLDVDRDVAAQGYPVGGFDMVLATNVLHATADVRRTVANLRRLLRPGGWLVLNELTSAADVIAMIVGQLDGWWRYEDAELRLPYSPVISPDGWEAVLRESGLTDVVVLGPPPRPDRGIGQNVLVARNQGTREPQPSPAVDVPERAVPAAPAVPVARGDLETGVREQIRACLAQAVETDARLLADDQPFADYGVDSLIGAEFVERINTVLGTRLRTPDLFAHITIGELAAHVAQAYPAEAAEHGADRPEPVPPTDRDVAIIGLSCTFPGSADAEEYWDNLVHGRVMFRDVPAGRWDADRFYHPDRARTDTTYCRQGGFLDDIERFDALFFTISGRDAEVSDPQHRLFLQEAWNALEDAGYAGSVGGRRCGVFVGSIGGDFDALQEDHDVAHGPTTMLNNQTSTLAGRISYFLDLAGPNLAVDTACSSSLVALHLACQSLLSGESELALAGGVFIATTPRFFVHMSQLGVLSPSHACRPFDAGADGFVPGEGVAALVLKPLAAARRDGDHVYGVIKGTAINHDGRTNGFTAPSTRSQADLVTELYDRSGVDPDTVGYVEAHGTGTQLGDPIEVTALTTAFRRYTQRRQFAAIGSVKANIGHTVGASGLAGVIKVLQAMRHGTIPPQVAYREANEHIDFASSPFYVPTGPVPWPGGPERPRRATVSSFGFSGTNAMVVLEEAPPVAEAAAGDSAPAELLVPLSARDGAALRRYASAIADRVDPATAGPLAPRLADVALTLRTRRSVFAERLVVSADTLATLADRLRRFASGETGVPGVVHGIAGQPAPSSPGDETARDWCGGGDVDWAAMPAGSGRPVPLPTYPFHGERYWPAPVGGEPGAGIHFLESFWQAAPPPAAPAGPGRVLLLGGERERAAAAGLIGPAAVNGDVTVLERGGDRFDGVLFLPPSASGGGPAEVTRDMAAIVVPVLRAVRAAAGLAYPIRFLVAVGRRPGTELEPCAGALGPLGRSLRLAAPHVALTVLEVADTDDPAAVARAALAEWSSRGLPEVRRSGAERLIPALRAVPGPDDGEAIVIRPGAACVVTGGAGGLGGLVARHLARRYGARLLLLGRSPVDARIERELSELTKLGAVEPRYVPVDVADSAQLSAALADFRVRVGAVSLVVHAAGVLDQRILPERDGATVEVTLRPKMIGTAALDAATASDRLDAFVLFSSAASVVGDFGECDYSVANRFLDGFGAWRERMRRQGLRHGPSVVLQYGPWAEGGMRLSEGSRRLYGGDGELAPIDTAQGLAAFDQMLSAGGGRRMVVAGTAAGVGRLIRQLDPPEASVSTPADPVALSPASPSPASPSGEAPAQLRDWALAEVRALAAALLRLENTPAVAEGGGLPPDEGLGEFGFDSLSLKDFADRLSNRFQVAVSPTVFFSRSTLRAVAEHLVESEPTAVHARFAAVRPGEPELASSPALAAPAAPAGPSAPAVGESVPIAVVGMAGRLPGSADLNQFWAHVRAGRDLVGEVPPERWDWREVYSPDRFADGRTRSRWGGFLPGVDRFDARFFSVSGREAELMDPQQRLLLQATWSAVEDAGWRPSALSGTRTGVYVGAQFSDYQELLRGHGVTEPQVGTGTELTMLANRVSYLLGLRGPSEVVNTACSSSLVAVHRAITAIRHGDCDAAVVGGCNLMLTPTYHVVTSQMGVNSPTGRCRTFDRSADGYVRGEGVLAMVLKPLPAALRDGDHVYAVLRGSAVNHGGRASSPTSPNADAQADLVATAWIRADVPPESISYLETHGTGTELGDPVEVDGLRQAIKLWSQRTGRPVPPGAWCGLGTVKTRIGHLEAASGLAGLAHVILAMRHRTLPGLLHLTDPNPLLKLDDGPFYLVDSAREWASPPGVPRRAGVSSFGFGGSNAHVVVEEHPPADAGRTAAPRLPHAVVLSARTEERLRCAAGRLAGFLRTSPGMPIAEVRTTVAEVLAVDVADVDVHAPLAELGADPVTTAEIGRRLGLAGAAPGPYASVAELATTVSGEAVDLADLAYTLQTGRDPMAERLAVVTGDVDALAGLLADFAAGGDPPALLRGRVPARDGAGEAADVPRSPQDAARAWIDGREPDWTALHRAAGHSPRRISLPGYPFAEDRYWLPDVEEPIPGTGRPHPLIDEECSTPEEPRYRARLHRDALVLADHVIAGRATLPGAAYAELARAAAELSDAGGRRVTALRDLLWARPVVVAGEPVTLDVVLGPGRRPGTVTAEFRTGEADGPVVHARVTAVFDAEPPETDRVDVAAITGRAAGSLDGADLYRRFGADGAEYGPGFQVVERLWHGGGEALARLRLPAGAESGMVLHPVLLDGAFQAVSGLLDGTGGDGGPLVPFALEELRILDRLAHTGYAYATRSATGGAGDRFDIRLTDDQGRVTAVVRGLSARAMTRPAGSVGSAGPVASAGPAAPAGLAPATRFFVPAWQPAEPIQVGPAPRRVLVLGDGAGAEMTVVRFGPGFTEVEPGRQYVVDPASADDLDRLLDRLVSLGVTPDGVLHRWQDSGAEPMLIVNLCRAFRRRRLNARIVNVVPADRPAAVALAAMARVVRQEHRDLDVVVVQTTRPLSLAESLQELSVVHDEPEVRRGDGEQRDVPRWREVGGMPAGPSIWISPGAVCLVTGGLGGLGRMVVEHLVSAGGRVVTIGRTEPDQATQSWLTGLGSSVAFVRADVSVRSDVFAAVAAVRERFGRLDVVVHAAGVLRDGLVAGKTAEDVAAVCGPKVAGARWLDEATADLDLDGFVLFSSLAGALGNVGQADYAYANRFLDEFAVWRSGRRRGVTVSVEWPLWDGGGMTVDADTRQRLRRATGMVPLPHDAGLAALAHACRLGEPRIAVWHGEQRNDPPLPIASSPASPALPPSTPDLERAIAEVCAEVLKVDVAELDPDEELSAYGLDSILMMTLLNRLEARFDTVVEPSVVSEYPTIAGLAGRLAAPAPLGESSPATVSQSADAVAVVGMAGRFPGSPSVAVLWENLLAGRSLVSEVPADRWDVDAVFDPSRSRPNSSYSKWAGFVDGVFDFDPRYFGIADADALVMDPHQRLVLELAAELFADAGYRPEEVAGSRTGVFIGGGDSNYLPKDVGAVPPQAVRNLLTSTIPNMMAARVSDFFDLRGPAQTIDTACSSALVAIHAACRALRAGECDFAIAGGVELLTDSYLHVAFSQAGALAPDGVCAVFDEGARGLVLGEGGGLVLLRRLPDAVAGGDRVAGVVLGGAVNNDGRTMGLTVPSVEGQEVVLRAALADAGVPAESVGYLEAHGTGTLLGDPIEVRAASRVFGSGAGEAWCGIGSVKSNLGHLMRAAGAVGFMKAVLAVESGMMPATLHCVRPHPRFRFAESPFFPVTSTRSWDAGDRPRRAGVSAFGFGGTNAHVLVEQYQGAAGTRVPLPPPEFNRRRYRLGDTAKTGRNLMDLLSSVHDGRLSAATAAELIDVLASAPARNGVTAG</sequence>
<feature type="domain" description="Ketosynthase family 3 (KS3)" evidence="12">
    <location>
        <begin position="3871"/>
        <end position="4295"/>
    </location>
</feature>
<evidence type="ECO:0000259" key="11">
    <source>
        <dbReference type="PROSITE" id="PS50075"/>
    </source>
</evidence>
<dbReference type="InterPro" id="IPR020806">
    <property type="entry name" value="PKS_PP-bd"/>
</dbReference>
<dbReference type="Gene3D" id="3.40.50.150">
    <property type="entry name" value="Vaccinia Virus protein VP39"/>
    <property type="match status" value="1"/>
</dbReference>
<dbReference type="InterPro" id="IPR006162">
    <property type="entry name" value="Ppantetheine_attach_site"/>
</dbReference>
<dbReference type="InterPro" id="IPR020807">
    <property type="entry name" value="PKS_DH"/>
</dbReference>
<evidence type="ECO:0000256" key="9">
    <source>
        <dbReference type="PROSITE-ProRule" id="PRU01363"/>
    </source>
</evidence>
<dbReference type="PANTHER" id="PTHR43775:SF37">
    <property type="entry name" value="SI:DKEY-61P9.11"/>
    <property type="match status" value="1"/>
</dbReference>
<evidence type="ECO:0000256" key="7">
    <source>
        <dbReference type="ARBA" id="ARBA00022737"/>
    </source>
</evidence>
<dbReference type="Pfam" id="PF14765">
    <property type="entry name" value="PS-DH"/>
    <property type="match status" value="1"/>
</dbReference>
<feature type="domain" description="Carrier" evidence="11">
    <location>
        <begin position="2252"/>
        <end position="2333"/>
    </location>
</feature>
<keyword evidence="6" id="KW-0808">Transferase</keyword>
<dbReference type="CDD" id="cd08953">
    <property type="entry name" value="KR_2_SDR_x"/>
    <property type="match status" value="1"/>
</dbReference>
<dbReference type="Pfam" id="PF00550">
    <property type="entry name" value="PP-binding"/>
    <property type="match status" value="4"/>
</dbReference>
<dbReference type="InterPro" id="IPR013217">
    <property type="entry name" value="Methyltransf_12"/>
</dbReference>
<dbReference type="InterPro" id="IPR013968">
    <property type="entry name" value="PKS_KR"/>
</dbReference>
<evidence type="ECO:0000256" key="1">
    <source>
        <dbReference type="ARBA" id="ARBA00004496"/>
    </source>
</evidence>
<dbReference type="InterPro" id="IPR049900">
    <property type="entry name" value="PKS_mFAS_DH"/>
</dbReference>
<comment type="pathway">
    <text evidence="2">Antibiotic biosynthesis.</text>
</comment>
<dbReference type="InterPro" id="IPR036736">
    <property type="entry name" value="ACP-like_sf"/>
</dbReference>
<keyword evidence="4" id="KW-0963">Cytoplasm</keyword>
<feature type="active site" description="Proton acceptor; for dehydratase activity" evidence="9">
    <location>
        <position position="3071"/>
    </location>
</feature>
<feature type="region of interest" description="Disordered" evidence="10">
    <location>
        <begin position="2219"/>
        <end position="2248"/>
    </location>
</feature>
<evidence type="ECO:0000259" key="12">
    <source>
        <dbReference type="PROSITE" id="PS52004"/>
    </source>
</evidence>
<feature type="domain" description="Carrier" evidence="11">
    <location>
        <begin position="3780"/>
        <end position="3857"/>
    </location>
</feature>
<feature type="domain" description="Carrier" evidence="11">
    <location>
        <begin position="1093"/>
        <end position="1170"/>
    </location>
</feature>
<dbReference type="InterPro" id="IPR049551">
    <property type="entry name" value="PKS_DH_C"/>
</dbReference>
<dbReference type="Gene3D" id="3.40.50.720">
    <property type="entry name" value="NAD(P)-binding Rossmann-like Domain"/>
    <property type="match status" value="2"/>
</dbReference>
<evidence type="ECO:0000256" key="10">
    <source>
        <dbReference type="SAM" id="MobiDB-lite"/>
    </source>
</evidence>
<dbReference type="SUPFAM" id="SSF51735">
    <property type="entry name" value="NAD(P)-binding Rossmann-fold domains"/>
    <property type="match status" value="4"/>
</dbReference>
<dbReference type="Pfam" id="PF08659">
    <property type="entry name" value="KR"/>
    <property type="match status" value="2"/>
</dbReference>
<dbReference type="PROSITE" id="PS00606">
    <property type="entry name" value="KS3_1"/>
    <property type="match status" value="4"/>
</dbReference>
<organism evidence="14 15">
    <name type="scientific">Actinoplanes aureus</name>
    <dbReference type="NCBI Taxonomy" id="2792083"/>
    <lineage>
        <taxon>Bacteria</taxon>
        <taxon>Bacillati</taxon>
        <taxon>Actinomycetota</taxon>
        <taxon>Actinomycetes</taxon>
        <taxon>Micromonosporales</taxon>
        <taxon>Micromonosporaceae</taxon>
        <taxon>Actinoplanes</taxon>
    </lineage>
</organism>
<dbReference type="InterPro" id="IPR042104">
    <property type="entry name" value="PKS_dehydratase_sf"/>
</dbReference>
<feature type="domain" description="Ketosynthase family 3 (KS3)" evidence="12">
    <location>
        <begin position="2374"/>
        <end position="2805"/>
    </location>
</feature>
<evidence type="ECO:0000256" key="8">
    <source>
        <dbReference type="ARBA" id="ARBA00023268"/>
    </source>
</evidence>
<evidence type="ECO:0000256" key="5">
    <source>
        <dbReference type="ARBA" id="ARBA00022553"/>
    </source>
</evidence>
<feature type="domain" description="PKS/mFAS DH" evidence="13">
    <location>
        <begin position="3042"/>
        <end position="3319"/>
    </location>
</feature>
<evidence type="ECO:0000256" key="3">
    <source>
        <dbReference type="ARBA" id="ARBA00022450"/>
    </source>
</evidence>
<dbReference type="InterPro" id="IPR029063">
    <property type="entry name" value="SAM-dependent_MTases_sf"/>
</dbReference>
<dbReference type="CDD" id="cd02440">
    <property type="entry name" value="AdoMet_MTases"/>
    <property type="match status" value="1"/>
</dbReference>
<keyword evidence="15" id="KW-1185">Reference proteome</keyword>
<keyword evidence="3" id="KW-0596">Phosphopantetheine</keyword>
<dbReference type="FunFam" id="3.40.47.10:FF:000019">
    <property type="entry name" value="Polyketide synthase type I"/>
    <property type="match status" value="2"/>
</dbReference>
<dbReference type="InterPro" id="IPR054514">
    <property type="entry name" value="RhiE-like_linker"/>
</dbReference>
<dbReference type="EMBL" id="JADQTO010000018">
    <property type="protein sequence ID" value="MBG0566155.1"/>
    <property type="molecule type" value="Genomic_DNA"/>
</dbReference>
<dbReference type="Pfam" id="PF16197">
    <property type="entry name" value="KAsynt_C_assoc"/>
    <property type="match status" value="2"/>
</dbReference>
<feature type="region of interest" description="C-terminal hotdog fold" evidence="9">
    <location>
        <begin position="3178"/>
        <end position="3319"/>
    </location>
</feature>
<feature type="active site" description="Proton donor; for dehydratase activity" evidence="9">
    <location>
        <position position="3236"/>
    </location>
</feature>
<dbReference type="Pfam" id="PF02801">
    <property type="entry name" value="Ketoacyl-synt_C"/>
    <property type="match status" value="4"/>
</dbReference>
<dbReference type="GO" id="GO:0005737">
    <property type="term" value="C:cytoplasm"/>
    <property type="evidence" value="ECO:0007669"/>
    <property type="project" value="UniProtKB-SubCell"/>
</dbReference>
<dbReference type="Pfam" id="PF21089">
    <property type="entry name" value="PKS_DH_N"/>
    <property type="match status" value="1"/>
</dbReference>
<feature type="compositionally biased region" description="Low complexity" evidence="10">
    <location>
        <begin position="2226"/>
        <end position="2235"/>
    </location>
</feature>
<dbReference type="PROSITE" id="PS52019">
    <property type="entry name" value="PKS_MFAS_DH"/>
    <property type="match status" value="1"/>
</dbReference>
<dbReference type="InterPro" id="IPR018201">
    <property type="entry name" value="Ketoacyl_synth_AS"/>
</dbReference>
<dbReference type="Proteomes" id="UP000598146">
    <property type="component" value="Unassembled WGS sequence"/>
</dbReference>
<dbReference type="InterPro" id="IPR014030">
    <property type="entry name" value="Ketoacyl_synth_N"/>
</dbReference>
<dbReference type="RefSeq" id="WP_196417926.1">
    <property type="nucleotide sequence ID" value="NZ_JADQTO010000018.1"/>
</dbReference>
<dbReference type="GO" id="GO:0004315">
    <property type="term" value="F:3-oxoacyl-[acyl-carrier-protein] synthase activity"/>
    <property type="evidence" value="ECO:0007669"/>
    <property type="project" value="InterPro"/>
</dbReference>
<feature type="domain" description="Carrier" evidence="11">
    <location>
        <begin position="2"/>
        <end position="79"/>
    </location>
</feature>
<dbReference type="InterPro" id="IPR032821">
    <property type="entry name" value="PKS_assoc"/>
</dbReference>
<evidence type="ECO:0000259" key="13">
    <source>
        <dbReference type="PROSITE" id="PS52019"/>
    </source>
</evidence>
<dbReference type="SMART" id="SM00825">
    <property type="entry name" value="PKS_KS"/>
    <property type="match status" value="4"/>
</dbReference>
<dbReference type="GO" id="GO:0004312">
    <property type="term" value="F:fatty acid synthase activity"/>
    <property type="evidence" value="ECO:0007669"/>
    <property type="project" value="TreeGrafter"/>
</dbReference>
<feature type="domain" description="Ketosynthase family 3 (KS3)" evidence="12">
    <location>
        <begin position="1189"/>
        <end position="1613"/>
    </location>
</feature>
<dbReference type="InterPro" id="IPR009081">
    <property type="entry name" value="PP-bd_ACP"/>
</dbReference>
<dbReference type="InterPro" id="IPR036291">
    <property type="entry name" value="NAD(P)-bd_dom_sf"/>
</dbReference>
<proteinExistence type="predicted"/>
<evidence type="ECO:0000256" key="4">
    <source>
        <dbReference type="ARBA" id="ARBA00022490"/>
    </source>
</evidence>
<dbReference type="SMART" id="SM01294">
    <property type="entry name" value="PKS_PP_betabranch"/>
    <property type="match status" value="2"/>
</dbReference>
<name>A0A931CJM3_9ACTN</name>
<feature type="region of interest" description="N-terminal hotdog fold" evidence="9">
    <location>
        <begin position="3042"/>
        <end position="3163"/>
    </location>
</feature>
<feature type="domain" description="Ketosynthase family 3 (KS3)" evidence="12">
    <location>
        <begin position="97"/>
        <end position="515"/>
    </location>
</feature>
<dbReference type="InterPro" id="IPR014031">
    <property type="entry name" value="Ketoacyl_synth_C"/>
</dbReference>
<accession>A0A931CJM3</accession>
<dbReference type="SMART" id="SM00823">
    <property type="entry name" value="PKS_PP"/>
    <property type="match status" value="5"/>
</dbReference>
<evidence type="ECO:0000256" key="2">
    <source>
        <dbReference type="ARBA" id="ARBA00004792"/>
    </source>
</evidence>
<dbReference type="InterPro" id="IPR050091">
    <property type="entry name" value="PKS_NRPS_Biosynth_Enz"/>
</dbReference>
<comment type="caution">
    <text evidence="14">The sequence shown here is derived from an EMBL/GenBank/DDBJ whole genome shotgun (WGS) entry which is preliminary data.</text>
</comment>
<keyword evidence="5" id="KW-0597">Phosphoprotein</keyword>
<dbReference type="Pfam" id="PF22336">
    <property type="entry name" value="RhiE-like_linker"/>
    <property type="match status" value="2"/>
</dbReference>
<dbReference type="InterPro" id="IPR020841">
    <property type="entry name" value="PKS_Beta-ketoAc_synthase_dom"/>
</dbReference>
<comment type="subcellular location">
    <subcellularLocation>
        <location evidence="1">Cytoplasm</location>
    </subcellularLocation>
</comment>
<dbReference type="SUPFAM" id="SSF53335">
    <property type="entry name" value="S-adenosyl-L-methionine-dependent methyltransferases"/>
    <property type="match status" value="1"/>
</dbReference>
<reference evidence="14" key="1">
    <citation type="submission" date="2020-11" db="EMBL/GenBank/DDBJ databases">
        <title>Isolation and identification of active actinomycetes.</title>
        <authorList>
            <person name="Sun X."/>
        </authorList>
    </citation>
    <scope>NUCLEOTIDE SEQUENCE</scope>
    <source>
        <strain evidence="14">NEAU-A11</strain>
    </source>
</reference>
<dbReference type="CDD" id="cd00833">
    <property type="entry name" value="PKS"/>
    <property type="match status" value="4"/>
</dbReference>
<gene>
    <name evidence="14" type="ORF">I4J89_32380</name>
</gene>
<feature type="region of interest" description="Disordered" evidence="10">
    <location>
        <begin position="3760"/>
        <end position="3783"/>
    </location>
</feature>
<dbReference type="InterPro" id="IPR049552">
    <property type="entry name" value="PKS_DH_N"/>
</dbReference>
<dbReference type="Pfam" id="PF00109">
    <property type="entry name" value="ketoacyl-synt"/>
    <property type="match status" value="4"/>
</dbReference>
<dbReference type="InterPro" id="IPR057326">
    <property type="entry name" value="KR_dom"/>
</dbReference>